<dbReference type="Proteomes" id="UP001500804">
    <property type="component" value="Unassembled WGS sequence"/>
</dbReference>
<dbReference type="Pfam" id="PF13207">
    <property type="entry name" value="AAA_17"/>
    <property type="match status" value="1"/>
</dbReference>
<protein>
    <recommendedName>
        <fullName evidence="3">Cytidylate kinase</fullName>
    </recommendedName>
</protein>
<gene>
    <name evidence="1" type="ORF">GCM10023320_64880</name>
</gene>
<name>A0ABP9NVX6_9PSEU</name>
<evidence type="ECO:0008006" key="3">
    <source>
        <dbReference type="Google" id="ProtNLM"/>
    </source>
</evidence>
<evidence type="ECO:0000313" key="1">
    <source>
        <dbReference type="EMBL" id="GAA5135405.1"/>
    </source>
</evidence>
<dbReference type="CDD" id="cd02019">
    <property type="entry name" value="NK"/>
    <property type="match status" value="1"/>
</dbReference>
<evidence type="ECO:0000313" key="2">
    <source>
        <dbReference type="Proteomes" id="UP001500804"/>
    </source>
</evidence>
<dbReference type="InterPro" id="IPR027417">
    <property type="entry name" value="P-loop_NTPase"/>
</dbReference>
<organism evidence="1 2">
    <name type="scientific">Pseudonocardia adelaidensis</name>
    <dbReference type="NCBI Taxonomy" id="648754"/>
    <lineage>
        <taxon>Bacteria</taxon>
        <taxon>Bacillati</taxon>
        <taxon>Actinomycetota</taxon>
        <taxon>Actinomycetes</taxon>
        <taxon>Pseudonocardiales</taxon>
        <taxon>Pseudonocardiaceae</taxon>
        <taxon>Pseudonocardia</taxon>
    </lineage>
</organism>
<reference evidence="2" key="1">
    <citation type="journal article" date="2019" name="Int. J. Syst. Evol. Microbiol.">
        <title>The Global Catalogue of Microorganisms (GCM) 10K type strain sequencing project: providing services to taxonomists for standard genome sequencing and annotation.</title>
        <authorList>
            <consortium name="The Broad Institute Genomics Platform"/>
            <consortium name="The Broad Institute Genome Sequencing Center for Infectious Disease"/>
            <person name="Wu L."/>
            <person name="Ma J."/>
        </authorList>
    </citation>
    <scope>NUCLEOTIDE SEQUENCE [LARGE SCALE GENOMIC DNA]</scope>
    <source>
        <strain evidence="2">JCM 18302</strain>
    </source>
</reference>
<keyword evidence="2" id="KW-1185">Reference proteome</keyword>
<dbReference type="EMBL" id="BAABJO010000032">
    <property type="protein sequence ID" value="GAA5135405.1"/>
    <property type="molecule type" value="Genomic_DNA"/>
</dbReference>
<dbReference type="RefSeq" id="WP_345610403.1">
    <property type="nucleotide sequence ID" value="NZ_BAABJO010000032.1"/>
</dbReference>
<comment type="caution">
    <text evidence="1">The sequence shown here is derived from an EMBL/GenBank/DDBJ whole genome shotgun (WGS) entry which is preliminary data.</text>
</comment>
<accession>A0ABP9NVX6</accession>
<dbReference type="Gene3D" id="3.40.50.300">
    <property type="entry name" value="P-loop containing nucleotide triphosphate hydrolases"/>
    <property type="match status" value="1"/>
</dbReference>
<dbReference type="SUPFAM" id="SSF52540">
    <property type="entry name" value="P-loop containing nucleoside triphosphate hydrolases"/>
    <property type="match status" value="1"/>
</dbReference>
<proteinExistence type="predicted"/>
<sequence length="223" mass="25112">MRSTTTLQARLRNVYWIGGGSGAGKSTIARRLAAEYGLSVYATDDVMPDHARRSTPEDAPELGRFMHMSMDERWVDRSPETMLDTFHWYRGEGFELIVEDLLQLPMEPGVVAEGFRLLPRLVGPLLGDPTHAVWLLPTPRFRWAALNSRGTAWDIPGRTSHPTRAQRNLLERDRMFTDRLAAETKHAGLPAVEVDTGMSEAQLYRIVAMMLRPERSGGGRRPS</sequence>